<protein>
    <submittedName>
        <fullName evidence="6">LysR family transcriptional regulator</fullName>
    </submittedName>
</protein>
<gene>
    <name evidence="6" type="ORF">GT347_13150</name>
</gene>
<dbReference type="RefSeq" id="WP_160552428.1">
    <property type="nucleotide sequence ID" value="NZ_CP047650.1"/>
</dbReference>
<evidence type="ECO:0000259" key="5">
    <source>
        <dbReference type="PROSITE" id="PS50931"/>
    </source>
</evidence>
<dbReference type="FunFam" id="3.40.190.290:FF:000001">
    <property type="entry name" value="Transcriptional regulator, LysR family"/>
    <property type="match status" value="1"/>
</dbReference>
<dbReference type="InterPro" id="IPR036390">
    <property type="entry name" value="WH_DNA-bd_sf"/>
</dbReference>
<evidence type="ECO:0000256" key="1">
    <source>
        <dbReference type="ARBA" id="ARBA00009437"/>
    </source>
</evidence>
<dbReference type="FunFam" id="1.10.10.10:FF:000001">
    <property type="entry name" value="LysR family transcriptional regulator"/>
    <property type="match status" value="1"/>
</dbReference>
<name>A0A857J6I8_9BURK</name>
<dbReference type="InterPro" id="IPR005119">
    <property type="entry name" value="LysR_subst-bd"/>
</dbReference>
<dbReference type="Pfam" id="PF03466">
    <property type="entry name" value="LysR_substrate"/>
    <property type="match status" value="1"/>
</dbReference>
<dbReference type="CDD" id="cd08479">
    <property type="entry name" value="PBP2_CrgA_like_9"/>
    <property type="match status" value="1"/>
</dbReference>
<reference evidence="6 7" key="1">
    <citation type="submission" date="2020-01" db="EMBL/GenBank/DDBJ databases">
        <title>Genome sequencing of strain KACC 21265.</title>
        <authorList>
            <person name="Heo J."/>
            <person name="Kim S.-J."/>
            <person name="Kim J.-S."/>
            <person name="Hong S.-B."/>
            <person name="Kwon S.-W."/>
        </authorList>
    </citation>
    <scope>NUCLEOTIDE SEQUENCE [LARGE SCALE GENOMIC DNA]</scope>
    <source>
        <strain evidence="6 7">KACC 21265</strain>
    </source>
</reference>
<dbReference type="EMBL" id="CP047650">
    <property type="protein sequence ID" value="QHI98853.1"/>
    <property type="molecule type" value="Genomic_DNA"/>
</dbReference>
<evidence type="ECO:0000256" key="2">
    <source>
        <dbReference type="ARBA" id="ARBA00023015"/>
    </source>
</evidence>
<dbReference type="Proteomes" id="UP000464787">
    <property type="component" value="Chromosome"/>
</dbReference>
<dbReference type="InterPro" id="IPR036388">
    <property type="entry name" value="WH-like_DNA-bd_sf"/>
</dbReference>
<keyword evidence="2" id="KW-0805">Transcription regulation</keyword>
<dbReference type="Gene3D" id="3.40.190.290">
    <property type="match status" value="1"/>
</dbReference>
<dbReference type="GO" id="GO:0003700">
    <property type="term" value="F:DNA-binding transcription factor activity"/>
    <property type="evidence" value="ECO:0007669"/>
    <property type="project" value="InterPro"/>
</dbReference>
<dbReference type="Pfam" id="PF00126">
    <property type="entry name" value="HTH_1"/>
    <property type="match status" value="1"/>
</dbReference>
<keyword evidence="4" id="KW-0804">Transcription</keyword>
<dbReference type="InterPro" id="IPR058163">
    <property type="entry name" value="LysR-type_TF_proteobact-type"/>
</dbReference>
<evidence type="ECO:0000313" key="7">
    <source>
        <dbReference type="Proteomes" id="UP000464787"/>
    </source>
</evidence>
<evidence type="ECO:0000256" key="4">
    <source>
        <dbReference type="ARBA" id="ARBA00023163"/>
    </source>
</evidence>
<dbReference type="Gene3D" id="1.10.10.10">
    <property type="entry name" value="Winged helix-like DNA-binding domain superfamily/Winged helix DNA-binding domain"/>
    <property type="match status" value="1"/>
</dbReference>
<proteinExistence type="inferred from homology"/>
<dbReference type="PROSITE" id="PS50931">
    <property type="entry name" value="HTH_LYSR"/>
    <property type="match status" value="1"/>
</dbReference>
<accession>A0A857J6I8</accession>
<dbReference type="InterPro" id="IPR000847">
    <property type="entry name" value="LysR_HTH_N"/>
</dbReference>
<dbReference type="AlphaFoldDB" id="A0A857J6I8"/>
<dbReference type="PANTHER" id="PTHR30537">
    <property type="entry name" value="HTH-TYPE TRANSCRIPTIONAL REGULATOR"/>
    <property type="match status" value="1"/>
</dbReference>
<dbReference type="GO" id="GO:0043565">
    <property type="term" value="F:sequence-specific DNA binding"/>
    <property type="evidence" value="ECO:0007669"/>
    <property type="project" value="TreeGrafter"/>
</dbReference>
<evidence type="ECO:0000313" key="6">
    <source>
        <dbReference type="EMBL" id="QHI98853.1"/>
    </source>
</evidence>
<sequence length="307" mass="34252">MKAHATASAEMEFFTLIVRCGSLATAARELGVTAPVVSRRLAGMEKRLGVTLLNRTTRRIGLTAEGTLYLSNARRILEDIEAMERQLTRSATQAAGLIRVNATLGFGRNQIAPLVSRFCSLHPQIEVQLQLSVNPPPLTEDSFDICVRFGEPPDARVHARLLAPNRRLLCASPAYLARRGIPQTPRELAEHDCLGIRHGDDAYGVWRLRLGRQETTVKVHSAMSTNDGDIAVRWALEGHGIVLRAEWDIVEHLRSGRLQQVLQRYQAPSADIYAVYPHRHQSASRIRTFIDFLAEAFAAEQRERLPA</sequence>
<dbReference type="GO" id="GO:0006351">
    <property type="term" value="P:DNA-templated transcription"/>
    <property type="evidence" value="ECO:0007669"/>
    <property type="project" value="TreeGrafter"/>
</dbReference>
<dbReference type="PANTHER" id="PTHR30537:SF5">
    <property type="entry name" value="HTH-TYPE TRANSCRIPTIONAL ACTIVATOR TTDR-RELATED"/>
    <property type="match status" value="1"/>
</dbReference>
<keyword evidence="7" id="KW-1185">Reference proteome</keyword>
<feature type="domain" description="HTH lysR-type" evidence="5">
    <location>
        <begin position="17"/>
        <end position="63"/>
    </location>
</feature>
<comment type="similarity">
    <text evidence="1">Belongs to the LysR transcriptional regulatory family.</text>
</comment>
<evidence type="ECO:0000256" key="3">
    <source>
        <dbReference type="ARBA" id="ARBA00023125"/>
    </source>
</evidence>
<organism evidence="6 7">
    <name type="scientific">Xylophilus rhododendri</name>
    <dbReference type="NCBI Taxonomy" id="2697032"/>
    <lineage>
        <taxon>Bacteria</taxon>
        <taxon>Pseudomonadati</taxon>
        <taxon>Pseudomonadota</taxon>
        <taxon>Betaproteobacteria</taxon>
        <taxon>Burkholderiales</taxon>
        <taxon>Xylophilus</taxon>
    </lineage>
</organism>
<dbReference type="KEGG" id="xyk:GT347_13150"/>
<dbReference type="SUPFAM" id="SSF46785">
    <property type="entry name" value="Winged helix' DNA-binding domain"/>
    <property type="match status" value="1"/>
</dbReference>
<dbReference type="SUPFAM" id="SSF53850">
    <property type="entry name" value="Periplasmic binding protein-like II"/>
    <property type="match status" value="1"/>
</dbReference>
<keyword evidence="3" id="KW-0238">DNA-binding</keyword>